<dbReference type="RefSeq" id="WP_379012230.1">
    <property type="nucleotide sequence ID" value="NZ_JBHSDC010000002.1"/>
</dbReference>
<evidence type="ECO:0000256" key="1">
    <source>
        <dbReference type="SAM" id="SignalP"/>
    </source>
</evidence>
<evidence type="ECO:0008006" key="4">
    <source>
        <dbReference type="Google" id="ProtNLM"/>
    </source>
</evidence>
<gene>
    <name evidence="2" type="ORF">ACFOW1_03010</name>
</gene>
<sequence>MKKIFLLGILSLALSQITNAQSMGSDYQTAIGIKFYPTALSVKHFIAPNKAIEGLGYFYNDGTRVTGLYELHYDINGVEGLKWYIGPGAHIAFWNDDWKKNNPTRNSSLAIGVDGILGVDYKIKNAPLNISFDWQPSLNLIGYTYFEAGWGGLGVRYTF</sequence>
<accession>A0ABV8PVR1</accession>
<feature type="chain" id="PRO_5046516853" description="DUF3575 domain-containing protein" evidence="1">
    <location>
        <begin position="21"/>
        <end position="159"/>
    </location>
</feature>
<dbReference type="Proteomes" id="UP001595906">
    <property type="component" value="Unassembled WGS sequence"/>
</dbReference>
<evidence type="ECO:0000313" key="3">
    <source>
        <dbReference type="Proteomes" id="UP001595906"/>
    </source>
</evidence>
<comment type="caution">
    <text evidence="2">The sequence shown here is derived from an EMBL/GenBank/DDBJ whole genome shotgun (WGS) entry which is preliminary data.</text>
</comment>
<dbReference type="EMBL" id="JBHSDC010000002">
    <property type="protein sequence ID" value="MFC4230845.1"/>
    <property type="molecule type" value="Genomic_DNA"/>
</dbReference>
<feature type="signal peptide" evidence="1">
    <location>
        <begin position="1"/>
        <end position="20"/>
    </location>
</feature>
<protein>
    <recommendedName>
        <fullName evidence="4">DUF3575 domain-containing protein</fullName>
    </recommendedName>
</protein>
<keyword evidence="1" id="KW-0732">Signal</keyword>
<proteinExistence type="predicted"/>
<keyword evidence="3" id="KW-1185">Reference proteome</keyword>
<organism evidence="2 3">
    <name type="scientific">Parasediminibacterium paludis</name>
    <dbReference type="NCBI Taxonomy" id="908966"/>
    <lineage>
        <taxon>Bacteria</taxon>
        <taxon>Pseudomonadati</taxon>
        <taxon>Bacteroidota</taxon>
        <taxon>Chitinophagia</taxon>
        <taxon>Chitinophagales</taxon>
        <taxon>Chitinophagaceae</taxon>
        <taxon>Parasediminibacterium</taxon>
    </lineage>
</organism>
<reference evidence="3" key="1">
    <citation type="journal article" date="2019" name="Int. J. Syst. Evol. Microbiol.">
        <title>The Global Catalogue of Microorganisms (GCM) 10K type strain sequencing project: providing services to taxonomists for standard genome sequencing and annotation.</title>
        <authorList>
            <consortium name="The Broad Institute Genomics Platform"/>
            <consortium name="The Broad Institute Genome Sequencing Center for Infectious Disease"/>
            <person name="Wu L."/>
            <person name="Ma J."/>
        </authorList>
    </citation>
    <scope>NUCLEOTIDE SEQUENCE [LARGE SCALE GENOMIC DNA]</scope>
    <source>
        <strain evidence="3">CECT 8010</strain>
    </source>
</reference>
<name>A0ABV8PVR1_9BACT</name>
<evidence type="ECO:0000313" key="2">
    <source>
        <dbReference type="EMBL" id="MFC4230845.1"/>
    </source>
</evidence>